<evidence type="ECO:0000313" key="1">
    <source>
        <dbReference type="EMBL" id="AKA26332.1"/>
    </source>
</evidence>
<dbReference type="KEGG" id="pcz:PCL1606_48850"/>
<protein>
    <recommendedName>
        <fullName evidence="3">Phage protein</fullName>
    </recommendedName>
</protein>
<dbReference type="OrthoDB" id="6949835at2"/>
<gene>
    <name evidence="1" type="ORF">PCL1606_48850</name>
</gene>
<organism evidence="1 2">
    <name type="scientific">Pseudomonas chlororaphis</name>
    <dbReference type="NCBI Taxonomy" id="587753"/>
    <lineage>
        <taxon>Bacteria</taxon>
        <taxon>Pseudomonadati</taxon>
        <taxon>Pseudomonadota</taxon>
        <taxon>Gammaproteobacteria</taxon>
        <taxon>Pseudomonadales</taxon>
        <taxon>Pseudomonadaceae</taxon>
        <taxon>Pseudomonas</taxon>
    </lineage>
</organism>
<evidence type="ECO:0008006" key="3">
    <source>
        <dbReference type="Google" id="ProtNLM"/>
    </source>
</evidence>
<dbReference type="RefSeq" id="WP_045885358.1">
    <property type="nucleotide sequence ID" value="NZ_CP011110.1"/>
</dbReference>
<sequence>MPAVIDKPSQLFFAIAETLRGAGLALKVGSHQDFDGVLGQAWVLIALERNAPGVRSPEGRNAHVLTVSLQGVAAAGAGHSGLEAGDLVAALKGLVTDNRWGLPAAQCDLPMNIDGVPSTLVRGEQQYAAWTLSFNQTLYLGPPLLDDPTGIPKFARTWEVSNIDDPDQYQALEG</sequence>
<dbReference type="Proteomes" id="UP000032748">
    <property type="component" value="Chromosome"/>
</dbReference>
<name>A0A0D5Y5R0_9PSED</name>
<reference evidence="1 2" key="1">
    <citation type="journal article" date="2015" name="Mol. Plant Microbe Interact.">
        <title>Comparative Genomic Analysis of Pseudomonas chlororaphis PCL1606 Reveals New Insight into Antifungal Compounds Involved in Biocontrol.</title>
        <authorList>
            <person name="Calderon C.E."/>
            <person name="Ramos C."/>
            <person name="de Vicente A."/>
            <person name="Cazorla F.M."/>
        </authorList>
    </citation>
    <scope>NUCLEOTIDE SEQUENCE [LARGE SCALE GENOMIC DNA]</scope>
    <source>
        <strain evidence="1 2">PCL1606</strain>
    </source>
</reference>
<dbReference type="EMBL" id="CP011110">
    <property type="protein sequence ID" value="AKA26332.1"/>
    <property type="molecule type" value="Genomic_DNA"/>
</dbReference>
<proteinExistence type="predicted"/>
<accession>A0A0D5Y5R0</accession>
<dbReference type="PATRIC" id="fig|587753.10.peg.4880"/>
<dbReference type="AlphaFoldDB" id="A0A0D5Y5R0"/>
<evidence type="ECO:0000313" key="2">
    <source>
        <dbReference type="Proteomes" id="UP000032748"/>
    </source>
</evidence>